<sequence length="108" mass="12115">MHGCYNSDVRRCFLQGTKFPRLVSVARISLSRWSVYPEFGYVPLTLKSESNLSAFPKAHLSSIPPPAQSPPRRPDQESRDLFLHRALLVQDFVAAVQGPGHPRRQASS</sequence>
<evidence type="ECO:0000313" key="3">
    <source>
        <dbReference type="Proteomes" id="UP000268093"/>
    </source>
</evidence>
<comment type="caution">
    <text evidence="2">The sequence shown here is derived from an EMBL/GenBank/DDBJ whole genome shotgun (WGS) entry which is preliminary data.</text>
</comment>
<dbReference type="AlphaFoldDB" id="A0A433BA18"/>
<evidence type="ECO:0000313" key="2">
    <source>
        <dbReference type="EMBL" id="RUP17555.1"/>
    </source>
</evidence>
<feature type="region of interest" description="Disordered" evidence="1">
    <location>
        <begin position="57"/>
        <end position="77"/>
    </location>
</feature>
<reference evidence="2 3" key="1">
    <citation type="journal article" date="2018" name="New Phytol.">
        <title>Phylogenomics of Endogonaceae and evolution of mycorrhizas within Mucoromycota.</title>
        <authorList>
            <person name="Chang Y."/>
            <person name="Desiro A."/>
            <person name="Na H."/>
            <person name="Sandor L."/>
            <person name="Lipzen A."/>
            <person name="Clum A."/>
            <person name="Barry K."/>
            <person name="Grigoriev I.V."/>
            <person name="Martin F.M."/>
            <person name="Stajich J.E."/>
            <person name="Smith M.E."/>
            <person name="Bonito G."/>
            <person name="Spatafora J.W."/>
        </authorList>
    </citation>
    <scope>NUCLEOTIDE SEQUENCE [LARGE SCALE GENOMIC DNA]</scope>
    <source>
        <strain evidence="2 3">GMNB39</strain>
    </source>
</reference>
<evidence type="ECO:0000256" key="1">
    <source>
        <dbReference type="SAM" id="MobiDB-lite"/>
    </source>
</evidence>
<name>A0A433BA18_9FUNG</name>
<keyword evidence="3" id="KW-1185">Reference proteome</keyword>
<organism evidence="2 3">
    <name type="scientific">Jimgerdemannia flammicorona</name>
    <dbReference type="NCBI Taxonomy" id="994334"/>
    <lineage>
        <taxon>Eukaryota</taxon>
        <taxon>Fungi</taxon>
        <taxon>Fungi incertae sedis</taxon>
        <taxon>Mucoromycota</taxon>
        <taxon>Mucoromycotina</taxon>
        <taxon>Endogonomycetes</taxon>
        <taxon>Endogonales</taxon>
        <taxon>Endogonaceae</taxon>
        <taxon>Jimgerdemannia</taxon>
    </lineage>
</organism>
<accession>A0A433BA18</accession>
<protein>
    <submittedName>
        <fullName evidence="2">Uncharacterized protein</fullName>
    </submittedName>
</protein>
<gene>
    <name evidence="2" type="ORF">BC936DRAFT_139442</name>
</gene>
<dbReference type="EMBL" id="RBNI01015008">
    <property type="protein sequence ID" value="RUP17555.1"/>
    <property type="molecule type" value="Genomic_DNA"/>
</dbReference>
<dbReference type="Proteomes" id="UP000268093">
    <property type="component" value="Unassembled WGS sequence"/>
</dbReference>
<proteinExistence type="predicted"/>